<evidence type="ECO:0000313" key="4">
    <source>
        <dbReference type="Proteomes" id="UP000773462"/>
    </source>
</evidence>
<dbReference type="RefSeq" id="WP_209870417.1">
    <property type="nucleotide sequence ID" value="NZ_JAGGLV010000003.1"/>
</dbReference>
<dbReference type="EMBL" id="JAGGLV010000003">
    <property type="protein sequence ID" value="MBP2111070.1"/>
    <property type="molecule type" value="Genomic_DNA"/>
</dbReference>
<reference evidence="3 4" key="1">
    <citation type="submission" date="2021-03" db="EMBL/GenBank/DDBJ databases">
        <title>Genomic Encyclopedia of Type Strains, Phase IV (KMG-IV): sequencing the most valuable type-strain genomes for metagenomic binning, comparative biology and taxonomic classification.</title>
        <authorList>
            <person name="Goeker M."/>
        </authorList>
    </citation>
    <scope>NUCLEOTIDE SEQUENCE [LARGE SCALE GENOMIC DNA]</scope>
    <source>
        <strain evidence="3 4">DSM 101953</strain>
    </source>
</reference>
<feature type="coiled-coil region" evidence="1">
    <location>
        <begin position="766"/>
        <end position="833"/>
    </location>
</feature>
<feature type="region of interest" description="Disordered" evidence="2">
    <location>
        <begin position="362"/>
        <end position="383"/>
    </location>
</feature>
<feature type="coiled-coil region" evidence="1">
    <location>
        <begin position="964"/>
        <end position="1019"/>
    </location>
</feature>
<protein>
    <recommendedName>
        <fullName evidence="5">Chromosome segregation ATPase</fullName>
    </recommendedName>
</protein>
<organism evidence="3 4">
    <name type="scientific">Paenibacillus silagei</name>
    <dbReference type="NCBI Taxonomy" id="1670801"/>
    <lineage>
        <taxon>Bacteria</taxon>
        <taxon>Bacillati</taxon>
        <taxon>Bacillota</taxon>
        <taxon>Bacilli</taxon>
        <taxon>Bacillales</taxon>
        <taxon>Paenibacillaceae</taxon>
        <taxon>Paenibacillus</taxon>
    </lineage>
</organism>
<evidence type="ECO:0008006" key="5">
    <source>
        <dbReference type="Google" id="ProtNLM"/>
    </source>
</evidence>
<feature type="compositionally biased region" description="Basic and acidic residues" evidence="2">
    <location>
        <begin position="860"/>
        <end position="880"/>
    </location>
</feature>
<keyword evidence="4" id="KW-1185">Reference proteome</keyword>
<evidence type="ECO:0000313" key="3">
    <source>
        <dbReference type="EMBL" id="MBP2111070.1"/>
    </source>
</evidence>
<name>A0ABS4NNS7_9BACL</name>
<dbReference type="Proteomes" id="UP000773462">
    <property type="component" value="Unassembled WGS sequence"/>
</dbReference>
<evidence type="ECO:0000256" key="2">
    <source>
        <dbReference type="SAM" id="MobiDB-lite"/>
    </source>
</evidence>
<sequence length="1507" mass="174583">MPRIERIRIAGLKYEKMLKKYEDMTLDLCNEEGPANTLITLMNGGGKGVLLQSIFQLLMPRAAWGKDNENQVEAFFHNHKKQLKPYTFHVAIEWRLDDKERTEYVTTGIAMTAQHSMDQLEIKVDYLLYALLKYEETAELTLSTLPLYDHELNTPASFEAIQQFVRERRGEINVYGSSSSDLKKYYAYLADHDIHIDEWRNMRRINGEEGGIKGYFQKNDAFTNHNLFERLIIPEIGSSLGGSMREDEGSLQRMFVDTATVAQRLPMLEQRERAFAEFTSLAAPLYEAVKLGTEADLSFRETERLGAQLYTVIHDELKQAEDKRRRTADELAGHYLEAKTLRFESDNLKYLRLKEEHDGKQEHFRVVSDNQTRAKQRLEESKQREKSLEVAHYLARRKLQLRQMEQWQKEIEAIEGSLAMKERQEVIQGAKQELRVQWEQVYRLWQAKSRFYSGQQQSHAAEEQILRKGREELLLELGRLDGKLQELTAMIRQYTEDLGVFASRHGQEAAHSPGAALQRALIAARGLTEQIEALNGQRKTAEDQKLLLHTQHTRLAEKLLGAEAQAEELSGRIEAQMNKESQLWSQLVVLLEMYEEHQLLGATALFEAKPLIQERFIRRLEDTEQQTKRLRRDYYQQLLDVELQQETYWLPNHDIVTVKDTLDALKISSMTGTMYLNDQPYLVREEELERHPLLPYGLIVTKREAAKLQPELLKELLLKAPVPIFVREEMAEGGTDAFLLLAHQGPQMVLQPDHFQEWKRGMASRLREQEEELQAEEAYLAKLRSGRQEYERLHQGEHTASLRSRQKSAETLLQQLHSQLNEMNAEQVRYEEVLAGISRDLSACEAEKSEQETRAAALREWSERSRKHEQNYTDKHKSVEQKNNLSKEIAVKDQQLARLKAEMDSLALQREKWIGDARYSVFPRLQNWFPDIEFPGEAAGAKVQGADAEADVKADEAAADEVLNEKVQDKLLQLLSTVESLQQSLSQNELEIRTRTAQIKGAREQLAELEAAVQQVDAGWPSAPEPQESPDMIQSARVRQKSDTMILDEDYQQLRDSFIRCQTELDSLRKELGKSEKAIKEKHERTVELWHEPLEQKEEEISLRVRENEHLLNTSKQALASMDQWLLVLGNQSRIMDTHVEHRVPLRDVPEELQLKVRESCETLVEDWLQRSKESRSQRAEISRKVKEEKTELSGKVAKSGWNAELETKIQERLNNVHWDDFAIALQVLDSMLQSSRDQMESIRSDKEDMELSRKLWVGRATKRVVQIVDILKRMERRMIIHNENGHAFPLVKLNYRNINVPRTTDDIEPLVSEYFNRCISSLLERFPKMEQVPASAVRELINDGRMVYAALQNRFPVLQVYKPVTENYFLYAAPEDYHYSDWEVINRGALDEAVGSGGQRQSVQLLVAMMIMTHKRVNRENKGWTVFLYDNPFGEMVSNNVLDPVFEISKALKFQWLIVTPPELVKNDVSIRFGVYWQLYFGGDKGDALESTLIKGGRKLIPASLF</sequence>
<gene>
    <name evidence="3" type="ORF">J2Z70_001211</name>
</gene>
<proteinExistence type="predicted"/>
<keyword evidence="1" id="KW-0175">Coiled coil</keyword>
<feature type="region of interest" description="Disordered" evidence="2">
    <location>
        <begin position="855"/>
        <end position="886"/>
    </location>
</feature>
<feature type="coiled-coil region" evidence="1">
    <location>
        <begin position="1051"/>
        <end position="1085"/>
    </location>
</feature>
<accession>A0ABS4NNS7</accession>
<feature type="coiled-coil region" evidence="1">
    <location>
        <begin position="470"/>
        <end position="579"/>
    </location>
</feature>
<comment type="caution">
    <text evidence="3">The sequence shown here is derived from an EMBL/GenBank/DDBJ whole genome shotgun (WGS) entry which is preliminary data.</text>
</comment>
<evidence type="ECO:0000256" key="1">
    <source>
        <dbReference type="SAM" id="Coils"/>
    </source>
</evidence>